<feature type="region of interest" description="Disordered" evidence="1">
    <location>
        <begin position="1"/>
        <end position="22"/>
    </location>
</feature>
<organism evidence="2 3">
    <name type="scientific">Sphenostylis stenocarpa</name>
    <dbReference type="NCBI Taxonomy" id="92480"/>
    <lineage>
        <taxon>Eukaryota</taxon>
        <taxon>Viridiplantae</taxon>
        <taxon>Streptophyta</taxon>
        <taxon>Embryophyta</taxon>
        <taxon>Tracheophyta</taxon>
        <taxon>Spermatophyta</taxon>
        <taxon>Magnoliopsida</taxon>
        <taxon>eudicotyledons</taxon>
        <taxon>Gunneridae</taxon>
        <taxon>Pentapetalae</taxon>
        <taxon>rosids</taxon>
        <taxon>fabids</taxon>
        <taxon>Fabales</taxon>
        <taxon>Fabaceae</taxon>
        <taxon>Papilionoideae</taxon>
        <taxon>50 kb inversion clade</taxon>
        <taxon>NPAAA clade</taxon>
        <taxon>indigoferoid/millettioid clade</taxon>
        <taxon>Phaseoleae</taxon>
        <taxon>Sphenostylis</taxon>
    </lineage>
</organism>
<protein>
    <submittedName>
        <fullName evidence="2">Uncharacterized protein</fullName>
    </submittedName>
</protein>
<name>A0AA86SJ42_9FABA</name>
<dbReference type="EMBL" id="OY731403">
    <property type="protein sequence ID" value="CAJ1961746.1"/>
    <property type="molecule type" value="Genomic_DNA"/>
</dbReference>
<reference evidence="2" key="1">
    <citation type="submission" date="2023-10" db="EMBL/GenBank/DDBJ databases">
        <authorList>
            <person name="Domelevo Entfellner J.-B."/>
        </authorList>
    </citation>
    <scope>NUCLEOTIDE SEQUENCE</scope>
</reference>
<evidence type="ECO:0000313" key="3">
    <source>
        <dbReference type="Proteomes" id="UP001189624"/>
    </source>
</evidence>
<evidence type="ECO:0000256" key="1">
    <source>
        <dbReference type="SAM" id="MobiDB-lite"/>
    </source>
</evidence>
<gene>
    <name evidence="2" type="ORF">AYBTSS11_LOCUS18884</name>
</gene>
<evidence type="ECO:0000313" key="2">
    <source>
        <dbReference type="EMBL" id="CAJ1961746.1"/>
    </source>
</evidence>
<proteinExistence type="predicted"/>
<dbReference type="Proteomes" id="UP001189624">
    <property type="component" value="Chromosome 6"/>
</dbReference>
<accession>A0AA86SJ42</accession>
<dbReference type="Gramene" id="rna-AYBTSS11_LOCUS18884">
    <property type="protein sequence ID" value="CAJ1961746.1"/>
    <property type="gene ID" value="gene-AYBTSS11_LOCUS18884"/>
</dbReference>
<keyword evidence="3" id="KW-1185">Reference proteome</keyword>
<dbReference type="AlphaFoldDB" id="A0AA86SJ42"/>
<sequence length="94" mass="10627">MRGDPHVRFLGGSGRKTGRRPPTLVRSGLEVPILEHPRKGFGFLDLWSVFGSLKYWFQTRTLVRSGLFCEIPILEHPLFLVKGLNINGIKLGLQ</sequence>